<gene>
    <name evidence="2" type="ORF">EDD30_6721</name>
</gene>
<protein>
    <submittedName>
        <fullName evidence="2">Uncharacterized protein</fullName>
    </submittedName>
</protein>
<accession>A0A3N1GTV0</accession>
<organism evidence="2 3">
    <name type="scientific">Couchioplanes caeruleus</name>
    <dbReference type="NCBI Taxonomy" id="56438"/>
    <lineage>
        <taxon>Bacteria</taxon>
        <taxon>Bacillati</taxon>
        <taxon>Actinomycetota</taxon>
        <taxon>Actinomycetes</taxon>
        <taxon>Micromonosporales</taxon>
        <taxon>Micromonosporaceae</taxon>
        <taxon>Couchioplanes</taxon>
    </lineage>
</organism>
<comment type="caution">
    <text evidence="2">The sequence shown here is derived from an EMBL/GenBank/DDBJ whole genome shotgun (WGS) entry which is preliminary data.</text>
</comment>
<dbReference type="EMBL" id="RJKL01000001">
    <property type="protein sequence ID" value="ROP33690.1"/>
    <property type="molecule type" value="Genomic_DNA"/>
</dbReference>
<evidence type="ECO:0000313" key="3">
    <source>
        <dbReference type="Proteomes" id="UP000271683"/>
    </source>
</evidence>
<dbReference type="RefSeq" id="WP_123678897.1">
    <property type="nucleotide sequence ID" value="NZ_RJKL01000001.1"/>
</dbReference>
<evidence type="ECO:0000256" key="1">
    <source>
        <dbReference type="SAM" id="MobiDB-lite"/>
    </source>
</evidence>
<dbReference type="Proteomes" id="UP000271683">
    <property type="component" value="Unassembled WGS sequence"/>
</dbReference>
<name>A0A3N1GTV0_9ACTN</name>
<evidence type="ECO:0000313" key="2">
    <source>
        <dbReference type="EMBL" id="ROP33690.1"/>
    </source>
</evidence>
<proteinExistence type="predicted"/>
<feature type="region of interest" description="Disordered" evidence="1">
    <location>
        <begin position="1"/>
        <end position="92"/>
    </location>
</feature>
<dbReference type="AlphaFoldDB" id="A0A3N1GTV0"/>
<dbReference type="OrthoDB" id="3385629at2"/>
<reference evidence="2 3" key="1">
    <citation type="submission" date="2018-11" db="EMBL/GenBank/DDBJ databases">
        <title>Sequencing the genomes of 1000 actinobacteria strains.</title>
        <authorList>
            <person name="Klenk H.-P."/>
        </authorList>
    </citation>
    <scope>NUCLEOTIDE SEQUENCE [LARGE SCALE GENOMIC DNA]</scope>
    <source>
        <strain evidence="2 3">DSM 43634</strain>
    </source>
</reference>
<sequence>MTTDWNAPGNPLDQPPEADAMEQQRSVVEDVQQDHMPDSPPLDANVADLAEQHAAVPGDQERPPASLPTNANAADALEQRQLVPVDDEDHRR</sequence>